<evidence type="ECO:0000313" key="2">
    <source>
        <dbReference type="Proteomes" id="UP000000305"/>
    </source>
</evidence>
<proteinExistence type="predicted"/>
<sequence>MFQLMQYFNLQTGRPVCMSFTLEGRVNYGVVLLLGVESLTVGSTTGAPMSPVNCGVVLLLIAVLKYYTTEASEYYTTINAAARCITKEPEYYMFTLVVIEFIFHNVQIAYPPPKCTPPMLKSYATNYAAPSYITKAPEYYITEALQLRRRSQAYNTAAAPSYYVELKNYTKSAVNYTTIYATPSYYGEAPNYYTEEATCYTSTYSAPVYYTEEPKYYSAPSYYQTEAPVCYTKATDNYGVVLQLVVLSLMAGLTTGVPMSPGYGGYQIATPASYHTTTYAAIGYYTPKALEYYTITYYVPNFYTEGSKYFTTKATEYYTTSYAATTYYIEALKFTLC</sequence>
<dbReference type="PANTHER" id="PTHR23263">
    <property type="entry name" value="SMALL PROLINE-RICH PROTEIN"/>
    <property type="match status" value="1"/>
</dbReference>
<dbReference type="PANTHER" id="PTHR23263:SF124">
    <property type="entry name" value="SMALL PROLINE-RICH PROTEIN 3"/>
    <property type="match status" value="1"/>
</dbReference>
<dbReference type="OrthoDB" id="6376650at2759"/>
<dbReference type="HOGENOM" id="CLU_790527_0_0_1"/>
<dbReference type="EMBL" id="GL732530">
    <property type="protein sequence ID" value="EFX86218.1"/>
    <property type="molecule type" value="Genomic_DNA"/>
</dbReference>
<dbReference type="InParanoid" id="E9G2B5"/>
<dbReference type="KEGG" id="dpx:DAPPUDRAFT_236935"/>
<name>E9G2B5_DAPPU</name>
<dbReference type="Proteomes" id="UP000000305">
    <property type="component" value="Unassembled WGS sequence"/>
</dbReference>
<accession>E9G2B5</accession>
<evidence type="ECO:0000313" key="1">
    <source>
        <dbReference type="EMBL" id="EFX86218.1"/>
    </source>
</evidence>
<organism evidence="1 2">
    <name type="scientific">Daphnia pulex</name>
    <name type="common">Water flea</name>
    <dbReference type="NCBI Taxonomy" id="6669"/>
    <lineage>
        <taxon>Eukaryota</taxon>
        <taxon>Metazoa</taxon>
        <taxon>Ecdysozoa</taxon>
        <taxon>Arthropoda</taxon>
        <taxon>Crustacea</taxon>
        <taxon>Branchiopoda</taxon>
        <taxon>Diplostraca</taxon>
        <taxon>Cladocera</taxon>
        <taxon>Anomopoda</taxon>
        <taxon>Daphniidae</taxon>
        <taxon>Daphnia</taxon>
    </lineage>
</organism>
<reference evidence="1 2" key="1">
    <citation type="journal article" date="2011" name="Science">
        <title>The ecoresponsive genome of Daphnia pulex.</title>
        <authorList>
            <person name="Colbourne J.K."/>
            <person name="Pfrender M.E."/>
            <person name="Gilbert D."/>
            <person name="Thomas W.K."/>
            <person name="Tucker A."/>
            <person name="Oakley T.H."/>
            <person name="Tokishita S."/>
            <person name="Aerts A."/>
            <person name="Arnold G.J."/>
            <person name="Basu M.K."/>
            <person name="Bauer D.J."/>
            <person name="Caceres C.E."/>
            <person name="Carmel L."/>
            <person name="Casola C."/>
            <person name="Choi J.H."/>
            <person name="Detter J.C."/>
            <person name="Dong Q."/>
            <person name="Dusheyko S."/>
            <person name="Eads B.D."/>
            <person name="Frohlich T."/>
            <person name="Geiler-Samerotte K.A."/>
            <person name="Gerlach D."/>
            <person name="Hatcher P."/>
            <person name="Jogdeo S."/>
            <person name="Krijgsveld J."/>
            <person name="Kriventseva E.V."/>
            <person name="Kultz D."/>
            <person name="Laforsch C."/>
            <person name="Lindquist E."/>
            <person name="Lopez J."/>
            <person name="Manak J.R."/>
            <person name="Muller J."/>
            <person name="Pangilinan J."/>
            <person name="Patwardhan R.P."/>
            <person name="Pitluck S."/>
            <person name="Pritham E.J."/>
            <person name="Rechtsteiner A."/>
            <person name="Rho M."/>
            <person name="Rogozin I.B."/>
            <person name="Sakarya O."/>
            <person name="Salamov A."/>
            <person name="Schaack S."/>
            <person name="Shapiro H."/>
            <person name="Shiga Y."/>
            <person name="Skalitzky C."/>
            <person name="Smith Z."/>
            <person name="Souvorov A."/>
            <person name="Sung W."/>
            <person name="Tang Z."/>
            <person name="Tsuchiya D."/>
            <person name="Tu H."/>
            <person name="Vos H."/>
            <person name="Wang M."/>
            <person name="Wolf Y.I."/>
            <person name="Yamagata H."/>
            <person name="Yamada T."/>
            <person name="Ye Y."/>
            <person name="Shaw J.R."/>
            <person name="Andrews J."/>
            <person name="Crease T.J."/>
            <person name="Tang H."/>
            <person name="Lucas S.M."/>
            <person name="Robertson H.M."/>
            <person name="Bork P."/>
            <person name="Koonin E.V."/>
            <person name="Zdobnov E.M."/>
            <person name="Grigoriev I.V."/>
            <person name="Lynch M."/>
            <person name="Boore J.L."/>
        </authorList>
    </citation>
    <scope>NUCLEOTIDE SEQUENCE [LARGE SCALE GENOMIC DNA]</scope>
</reference>
<keyword evidence="2" id="KW-1185">Reference proteome</keyword>
<dbReference type="AlphaFoldDB" id="E9G2B5"/>
<gene>
    <name evidence="1" type="ORF">DAPPUDRAFT_236935</name>
</gene>
<protein>
    <submittedName>
        <fullName evidence="1">Uncharacterized protein</fullName>
    </submittedName>
</protein>
<dbReference type="PhylomeDB" id="E9G2B5"/>